<dbReference type="EMBL" id="UINC01019168">
    <property type="protein sequence ID" value="SVA81027.1"/>
    <property type="molecule type" value="Genomic_DNA"/>
</dbReference>
<keyword evidence="1" id="KW-0812">Transmembrane</keyword>
<gene>
    <name evidence="2" type="ORF">METZ01_LOCUS133881</name>
</gene>
<evidence type="ECO:0000256" key="1">
    <source>
        <dbReference type="SAM" id="Phobius"/>
    </source>
</evidence>
<proteinExistence type="predicted"/>
<feature type="transmembrane region" description="Helical" evidence="1">
    <location>
        <begin position="7"/>
        <end position="25"/>
    </location>
</feature>
<accession>A0A381YX23</accession>
<sequence length="82" mass="9407">MKKYLKYFAITIGALAGFSIIHNISHTGLGKFLFRDRVTSPPGLLSIDYVEHHHVHDVDGEIVWPDCHKYLGQTCRQQEEVK</sequence>
<name>A0A381YX23_9ZZZZ</name>
<organism evidence="2">
    <name type="scientific">marine metagenome</name>
    <dbReference type="NCBI Taxonomy" id="408172"/>
    <lineage>
        <taxon>unclassified sequences</taxon>
        <taxon>metagenomes</taxon>
        <taxon>ecological metagenomes</taxon>
    </lineage>
</organism>
<reference evidence="2" key="1">
    <citation type="submission" date="2018-05" db="EMBL/GenBank/DDBJ databases">
        <authorList>
            <person name="Lanie J.A."/>
            <person name="Ng W.-L."/>
            <person name="Kazmierczak K.M."/>
            <person name="Andrzejewski T.M."/>
            <person name="Davidsen T.M."/>
            <person name="Wayne K.J."/>
            <person name="Tettelin H."/>
            <person name="Glass J.I."/>
            <person name="Rusch D."/>
            <person name="Podicherti R."/>
            <person name="Tsui H.-C.T."/>
            <person name="Winkler M.E."/>
        </authorList>
    </citation>
    <scope>NUCLEOTIDE SEQUENCE</scope>
</reference>
<dbReference type="AlphaFoldDB" id="A0A381YX23"/>
<evidence type="ECO:0000313" key="2">
    <source>
        <dbReference type="EMBL" id="SVA81027.1"/>
    </source>
</evidence>
<keyword evidence="1" id="KW-0472">Membrane</keyword>
<keyword evidence="1" id="KW-1133">Transmembrane helix</keyword>
<protein>
    <submittedName>
        <fullName evidence="2">Uncharacterized protein</fullName>
    </submittedName>
</protein>